<dbReference type="AlphaFoldDB" id="A0A8D9E1I2"/>
<organism evidence="1">
    <name type="scientific">Cacopsylla melanoneura</name>
    <dbReference type="NCBI Taxonomy" id="428564"/>
    <lineage>
        <taxon>Eukaryota</taxon>
        <taxon>Metazoa</taxon>
        <taxon>Ecdysozoa</taxon>
        <taxon>Arthropoda</taxon>
        <taxon>Hexapoda</taxon>
        <taxon>Insecta</taxon>
        <taxon>Pterygota</taxon>
        <taxon>Neoptera</taxon>
        <taxon>Paraneoptera</taxon>
        <taxon>Hemiptera</taxon>
        <taxon>Sternorrhyncha</taxon>
        <taxon>Psylloidea</taxon>
        <taxon>Psyllidae</taxon>
        <taxon>Psyllinae</taxon>
        <taxon>Cacopsylla</taxon>
    </lineage>
</organism>
<accession>A0A8D9E1I2</accession>
<reference evidence="1" key="1">
    <citation type="submission" date="2021-05" db="EMBL/GenBank/DDBJ databases">
        <authorList>
            <person name="Alioto T."/>
            <person name="Alioto T."/>
            <person name="Gomez Garrido J."/>
        </authorList>
    </citation>
    <scope>NUCLEOTIDE SEQUENCE</scope>
</reference>
<protein>
    <submittedName>
        <fullName evidence="1">Uncharacterized protein</fullName>
    </submittedName>
</protein>
<dbReference type="EMBL" id="HBUF01401790">
    <property type="protein sequence ID" value="CAG6737096.1"/>
    <property type="molecule type" value="Transcribed_RNA"/>
</dbReference>
<sequence>MVLAVSYTLFGNYQVPPKTHNVNRGRLVLTGFPSVVMNSSCQRVPITTQCGNYQVPTKTTCSTKLQFPPKNFDIPIQFPPILFPQFCFQVEIRINIKNIEYYRQTQPLLFQPIIALPRNLKHVSYYFLDIIIIMNYENNGHKKFALGKVRKMGMSNSLVYG</sequence>
<name>A0A8D9E1I2_9HEMI</name>
<proteinExistence type="predicted"/>
<evidence type="ECO:0000313" key="1">
    <source>
        <dbReference type="EMBL" id="CAG6737096.1"/>
    </source>
</evidence>